<organism evidence="2 3">
    <name type="scientific">Elysia marginata</name>
    <dbReference type="NCBI Taxonomy" id="1093978"/>
    <lineage>
        <taxon>Eukaryota</taxon>
        <taxon>Metazoa</taxon>
        <taxon>Spiralia</taxon>
        <taxon>Lophotrochozoa</taxon>
        <taxon>Mollusca</taxon>
        <taxon>Gastropoda</taxon>
        <taxon>Heterobranchia</taxon>
        <taxon>Euthyneura</taxon>
        <taxon>Panpulmonata</taxon>
        <taxon>Sacoglossa</taxon>
        <taxon>Placobranchoidea</taxon>
        <taxon>Plakobranchidae</taxon>
        <taxon>Elysia</taxon>
    </lineage>
</organism>
<dbReference type="PROSITE" id="PS50041">
    <property type="entry name" value="C_TYPE_LECTIN_2"/>
    <property type="match status" value="1"/>
</dbReference>
<keyword evidence="3" id="KW-1185">Reference proteome</keyword>
<evidence type="ECO:0000313" key="3">
    <source>
        <dbReference type="Proteomes" id="UP000762676"/>
    </source>
</evidence>
<comment type="caution">
    <text evidence="2">The sequence shown here is derived from an EMBL/GenBank/DDBJ whole genome shotgun (WGS) entry which is preliminary data.</text>
</comment>
<evidence type="ECO:0000259" key="1">
    <source>
        <dbReference type="PROSITE" id="PS50041"/>
    </source>
</evidence>
<gene>
    <name evidence="2" type="ORF">ElyMa_000701300</name>
</gene>
<dbReference type="EMBL" id="BMAT01001442">
    <property type="protein sequence ID" value="GFR85632.1"/>
    <property type="molecule type" value="Genomic_DNA"/>
</dbReference>
<reference evidence="2 3" key="1">
    <citation type="journal article" date="2021" name="Elife">
        <title>Chloroplast acquisition without the gene transfer in kleptoplastic sea slugs, Plakobranchus ocellatus.</title>
        <authorList>
            <person name="Maeda T."/>
            <person name="Takahashi S."/>
            <person name="Yoshida T."/>
            <person name="Shimamura S."/>
            <person name="Takaki Y."/>
            <person name="Nagai Y."/>
            <person name="Toyoda A."/>
            <person name="Suzuki Y."/>
            <person name="Arimoto A."/>
            <person name="Ishii H."/>
            <person name="Satoh N."/>
            <person name="Nishiyama T."/>
            <person name="Hasebe M."/>
            <person name="Maruyama T."/>
            <person name="Minagawa J."/>
            <person name="Obokata J."/>
            <person name="Shigenobu S."/>
        </authorList>
    </citation>
    <scope>NUCLEOTIDE SEQUENCE [LARGE SCALE GENOMIC DNA]</scope>
</reference>
<dbReference type="InterPro" id="IPR016187">
    <property type="entry name" value="CTDL_fold"/>
</dbReference>
<dbReference type="AlphaFoldDB" id="A0AAV4GIV7"/>
<feature type="domain" description="C-type lectin" evidence="1">
    <location>
        <begin position="18"/>
        <end position="87"/>
    </location>
</feature>
<evidence type="ECO:0000313" key="2">
    <source>
        <dbReference type="EMBL" id="GFR85632.1"/>
    </source>
</evidence>
<dbReference type="InterPro" id="IPR001304">
    <property type="entry name" value="C-type_lectin-like"/>
</dbReference>
<dbReference type="SUPFAM" id="SSF56436">
    <property type="entry name" value="C-type lectin-like"/>
    <property type="match status" value="1"/>
</dbReference>
<accession>A0AAV4GIV7</accession>
<sequence length="135" mass="14885">MIRCHEWQNLRRGRGQAWLGGLASQDAITTTNFTWLSDQALVSVPVAWWSSAVIPQSGSSDDLCLLMTTAATLDGQTCGDTYSYVCQIYAGDPCDSFLPGAQYHDETCLLPLADEVSFDTAVVRCFRHQEISSRD</sequence>
<proteinExistence type="predicted"/>
<dbReference type="Proteomes" id="UP000762676">
    <property type="component" value="Unassembled WGS sequence"/>
</dbReference>
<protein>
    <recommendedName>
        <fullName evidence="1">C-type lectin domain-containing protein</fullName>
    </recommendedName>
</protein>
<name>A0AAV4GIV7_9GAST</name>